<dbReference type="Pfam" id="PF19798">
    <property type="entry name" value="Sulfotransfer_5"/>
    <property type="match status" value="1"/>
</dbReference>
<dbReference type="Gene3D" id="3.40.50.300">
    <property type="entry name" value="P-loop containing nucleotide triphosphate hydrolases"/>
    <property type="match status" value="1"/>
</dbReference>
<evidence type="ECO:0000313" key="3">
    <source>
        <dbReference type="Proteomes" id="UP000003959"/>
    </source>
</evidence>
<dbReference type="SUPFAM" id="SSF52540">
    <property type="entry name" value="P-loop containing nucleoside triphosphate hydrolases"/>
    <property type="match status" value="1"/>
</dbReference>
<dbReference type="PANTHER" id="PTHR42743:SF11">
    <property type="entry name" value="AMINODEOXYCHORISMATE LYASE"/>
    <property type="match status" value="1"/>
</dbReference>
<dbReference type="InterPro" id="IPR027417">
    <property type="entry name" value="P-loop_NTPase"/>
</dbReference>
<organism evidence="2 3">
    <name type="scientific">Moorena producens 3L</name>
    <dbReference type="NCBI Taxonomy" id="489825"/>
    <lineage>
        <taxon>Bacteria</taxon>
        <taxon>Bacillati</taxon>
        <taxon>Cyanobacteriota</taxon>
        <taxon>Cyanophyceae</taxon>
        <taxon>Coleofasciculales</taxon>
        <taxon>Coleofasciculaceae</taxon>
        <taxon>Moorena</taxon>
    </lineage>
</organism>
<comment type="similarity">
    <text evidence="1">Belongs to the class-IV pyridoxal-phosphate-dependent aminotransferase family.</text>
</comment>
<evidence type="ECO:0000313" key="2">
    <source>
        <dbReference type="EMBL" id="EGJ33739.1"/>
    </source>
</evidence>
<dbReference type="AlphaFoldDB" id="F4XNW8"/>
<dbReference type="eggNOG" id="ENOG502Z954">
    <property type="taxonomic scope" value="Bacteria"/>
</dbReference>
<dbReference type="Proteomes" id="UP000003959">
    <property type="component" value="Unassembled WGS sequence"/>
</dbReference>
<reference evidence="3" key="1">
    <citation type="journal article" date="2011" name="Proc. Natl. Acad. Sci. U.S.A.">
        <title>Genomic insights into the physiology and ecology of the marine filamentous cyanobacterium Lyngbya majuscula.</title>
        <authorList>
            <person name="Jones A.C."/>
            <person name="Monroe E.A."/>
            <person name="Podell S."/>
            <person name="Hess W.R."/>
            <person name="Klages S."/>
            <person name="Esquenazi E."/>
            <person name="Niessen S."/>
            <person name="Hoover H."/>
            <person name="Rothmann M."/>
            <person name="Lasken R.S."/>
            <person name="Yates J.R.III."/>
            <person name="Reinhardt R."/>
            <person name="Kube M."/>
            <person name="Burkart M.D."/>
            <person name="Allen E.E."/>
            <person name="Dorrestein P.C."/>
            <person name="Gerwick W.H."/>
            <person name="Gerwick L."/>
        </authorList>
    </citation>
    <scope>NUCLEOTIDE SEQUENCE [LARGE SCALE GENOMIC DNA]</scope>
    <source>
        <strain evidence="3">3L</strain>
    </source>
</reference>
<dbReference type="EMBL" id="GL890841">
    <property type="protein sequence ID" value="EGJ33739.1"/>
    <property type="molecule type" value="Genomic_DNA"/>
</dbReference>
<protein>
    <recommendedName>
        <fullName evidence="4">Sulfotransferase family protein</fullName>
    </recommendedName>
</protein>
<evidence type="ECO:0000256" key="1">
    <source>
        <dbReference type="ARBA" id="ARBA00009320"/>
    </source>
</evidence>
<dbReference type="GO" id="GO:0019752">
    <property type="term" value="P:carboxylic acid metabolic process"/>
    <property type="evidence" value="ECO:0007669"/>
    <property type="project" value="TreeGrafter"/>
</dbReference>
<dbReference type="InterPro" id="IPR050571">
    <property type="entry name" value="Class-IV_PLP-Dep_Aminotrnsfr"/>
</dbReference>
<gene>
    <name evidence="2" type="ORF">LYNGBM3L_25990</name>
</gene>
<name>F4XNW8_9CYAN</name>
<dbReference type="HOGENOM" id="CLU_033907_1_1_3"/>
<evidence type="ECO:0008006" key="4">
    <source>
        <dbReference type="Google" id="ProtNLM"/>
    </source>
</evidence>
<accession>F4XNW8</accession>
<keyword evidence="3" id="KW-1185">Reference proteome</keyword>
<dbReference type="PANTHER" id="PTHR42743">
    <property type="entry name" value="AMINO-ACID AMINOTRANSFERASE"/>
    <property type="match status" value="1"/>
</dbReference>
<proteinExistence type="inferred from homology"/>
<sequence length="254" mass="30042">MIRGKEIDLVANQLKRIAMWASPRCLSTVLLRSWGNRPDTFVQDEPFYPHYLSVTGRKDPGMDEVLNRYETDWVKIVEQVTTGSIPNDKSIYYQKFMIYRLLPHIDISWVPQLTNCFLIREPQEMLLSYLRLWPNPTLDTIGMPRLKQLFEIVRDYSGLIPPVIDARDLQENPRHTLSLLCEAVEVEFTDAMLNWSKGNPTDDIWSKYQWYDTVRNSTGFHPYKPKNDAIPERFDDLLSQCNEIYRELYKYRLV</sequence>